<dbReference type="EMBL" id="JAMZIH010008905">
    <property type="protein sequence ID" value="KAJ1671128.1"/>
    <property type="molecule type" value="Genomic_DNA"/>
</dbReference>
<proteinExistence type="predicted"/>
<gene>
    <name evidence="1" type="primary">ssh4_2</name>
    <name evidence="1" type="ORF">EV182_007807</name>
</gene>
<organism evidence="1 2">
    <name type="scientific">Spiromyces aspiralis</name>
    <dbReference type="NCBI Taxonomy" id="68401"/>
    <lineage>
        <taxon>Eukaryota</taxon>
        <taxon>Fungi</taxon>
        <taxon>Fungi incertae sedis</taxon>
        <taxon>Zoopagomycota</taxon>
        <taxon>Kickxellomycotina</taxon>
        <taxon>Kickxellomycetes</taxon>
        <taxon>Kickxellales</taxon>
        <taxon>Kickxellaceae</taxon>
        <taxon>Spiromyces</taxon>
    </lineage>
</organism>
<protein>
    <submittedName>
        <fullName evidence="1">Protein ssh4</fullName>
    </submittedName>
</protein>
<comment type="caution">
    <text evidence="1">The sequence shown here is derived from an EMBL/GenBank/DDBJ whole genome shotgun (WGS) entry which is preliminary data.</text>
</comment>
<sequence>MPHVEIMDGQDVTFRGGEVSVMSNLQFPNEQLVYYFEVKVEVLPTGTDLAVGISMRPYPPLRMAGWADNSVAYHTLDGGVIFSCGSTNAVAAAAGDTATMPGDTIGFGWRPRSGKLFVTRNGEFIAKHQVPWARKRLYPVVSADGPCKVSVNFGSRGFVLAKANTNCWGLAPPQGLGPPPPMYGCDDESILLAYTPLGQLEQQQRPGHSSHGSQGSSLSLGSMA</sequence>
<keyword evidence="2" id="KW-1185">Reference proteome</keyword>
<accession>A0ACC1H7B1</accession>
<evidence type="ECO:0000313" key="2">
    <source>
        <dbReference type="Proteomes" id="UP001145114"/>
    </source>
</evidence>
<name>A0ACC1H7B1_9FUNG</name>
<feature type="non-terminal residue" evidence="1">
    <location>
        <position position="224"/>
    </location>
</feature>
<dbReference type="Proteomes" id="UP001145114">
    <property type="component" value="Unassembled WGS sequence"/>
</dbReference>
<reference evidence="1" key="1">
    <citation type="submission" date="2022-06" db="EMBL/GenBank/DDBJ databases">
        <title>Phylogenomic reconstructions and comparative analyses of Kickxellomycotina fungi.</title>
        <authorList>
            <person name="Reynolds N.K."/>
            <person name="Stajich J.E."/>
            <person name="Barry K."/>
            <person name="Grigoriev I.V."/>
            <person name="Crous P."/>
            <person name="Smith M.E."/>
        </authorList>
    </citation>
    <scope>NUCLEOTIDE SEQUENCE</scope>
    <source>
        <strain evidence="1">RSA 2271</strain>
    </source>
</reference>
<evidence type="ECO:0000313" key="1">
    <source>
        <dbReference type="EMBL" id="KAJ1671128.1"/>
    </source>
</evidence>